<comment type="caution">
    <text evidence="3">The sequence shown here is derived from an EMBL/GenBank/DDBJ whole genome shotgun (WGS) entry which is preliminary data.</text>
</comment>
<dbReference type="InterPro" id="IPR029057">
    <property type="entry name" value="PRTase-like"/>
</dbReference>
<reference evidence="3 4" key="1">
    <citation type="submission" date="2018-07" db="EMBL/GenBank/DDBJ databases">
        <title>Dyadobacter roseus sp. nov., isolated from rose rhizosphere soil.</title>
        <authorList>
            <person name="Chen L."/>
        </authorList>
    </citation>
    <scope>NUCLEOTIDE SEQUENCE [LARGE SCALE GENOMIC DNA]</scope>
    <source>
        <strain evidence="3 4">RS19</strain>
    </source>
</reference>
<feature type="domain" description="Phosphoribosyltransferase" evidence="2">
    <location>
        <begin position="177"/>
        <end position="227"/>
    </location>
</feature>
<dbReference type="OrthoDB" id="9779910at2"/>
<gene>
    <name evidence="3" type="ORF">DSL64_14975</name>
</gene>
<dbReference type="Pfam" id="PF00156">
    <property type="entry name" value="Pribosyltran"/>
    <property type="match status" value="1"/>
</dbReference>
<evidence type="ECO:0000313" key="4">
    <source>
        <dbReference type="Proteomes" id="UP000256373"/>
    </source>
</evidence>
<dbReference type="SUPFAM" id="SSF53271">
    <property type="entry name" value="PRTase-like"/>
    <property type="match status" value="1"/>
</dbReference>
<dbReference type="PANTHER" id="PTHR47505">
    <property type="entry name" value="DNA UTILIZATION PROTEIN YHGH"/>
    <property type="match status" value="1"/>
</dbReference>
<keyword evidence="4" id="KW-1185">Reference proteome</keyword>
<sequence length="231" mass="25744">MVILKSFWLDFVDLIFPRCCEACNKSLLGNEEVICTVCRMTLPRIEKNGVYAEDIQYRFVTIPEVLSTQSFLLFTKRGKVQKLLHGLKYRGNREIGLLLGFMFGQELQEEGRLPSVELIVSVPLHKRKMAKRGYNQSDLLAEGLSRSTGIPWSATALVRNKFTETQTGKSKQERQDNVAGVFAADQGLNCKSVIVIDDVLTTGATLSACVETLKTAGCTEFHILTIAVAQH</sequence>
<accession>A0A3D8YDA5</accession>
<evidence type="ECO:0000256" key="1">
    <source>
        <dbReference type="ARBA" id="ARBA00008007"/>
    </source>
</evidence>
<name>A0A3D8YDA5_9BACT</name>
<dbReference type="RefSeq" id="WP_115831725.1">
    <property type="nucleotide sequence ID" value="NZ_QNUL01000011.1"/>
</dbReference>
<proteinExistence type="inferred from homology"/>
<dbReference type="Proteomes" id="UP000256373">
    <property type="component" value="Unassembled WGS sequence"/>
</dbReference>
<dbReference type="EMBL" id="QNUL01000011">
    <property type="protein sequence ID" value="REA60410.1"/>
    <property type="molecule type" value="Genomic_DNA"/>
</dbReference>
<dbReference type="InterPro" id="IPR051910">
    <property type="entry name" value="ComF/GntX_DNA_util-trans"/>
</dbReference>
<organism evidence="3 4">
    <name type="scientific">Dyadobacter luteus</name>
    <dbReference type="NCBI Taxonomy" id="2259619"/>
    <lineage>
        <taxon>Bacteria</taxon>
        <taxon>Pseudomonadati</taxon>
        <taxon>Bacteroidota</taxon>
        <taxon>Cytophagia</taxon>
        <taxon>Cytophagales</taxon>
        <taxon>Spirosomataceae</taxon>
        <taxon>Dyadobacter</taxon>
    </lineage>
</organism>
<dbReference type="PANTHER" id="PTHR47505:SF1">
    <property type="entry name" value="DNA UTILIZATION PROTEIN YHGH"/>
    <property type="match status" value="1"/>
</dbReference>
<comment type="similarity">
    <text evidence="1">Belongs to the ComF/GntX family.</text>
</comment>
<evidence type="ECO:0000313" key="3">
    <source>
        <dbReference type="EMBL" id="REA60410.1"/>
    </source>
</evidence>
<dbReference type="CDD" id="cd06223">
    <property type="entry name" value="PRTases_typeI"/>
    <property type="match status" value="1"/>
</dbReference>
<dbReference type="InterPro" id="IPR000836">
    <property type="entry name" value="PRTase_dom"/>
</dbReference>
<dbReference type="AlphaFoldDB" id="A0A3D8YDA5"/>
<protein>
    <submittedName>
        <fullName evidence="3">ComF family protein</fullName>
    </submittedName>
</protein>
<dbReference type="Gene3D" id="3.40.50.2020">
    <property type="match status" value="1"/>
</dbReference>
<evidence type="ECO:0000259" key="2">
    <source>
        <dbReference type="Pfam" id="PF00156"/>
    </source>
</evidence>